<feature type="chain" id="PRO_5018633802" evidence="7">
    <location>
        <begin position="22"/>
        <end position="136"/>
    </location>
</feature>
<evidence type="ECO:0000256" key="2">
    <source>
        <dbReference type="ARBA" id="ARBA00009403"/>
    </source>
</evidence>
<dbReference type="GO" id="GO:0004869">
    <property type="term" value="F:cysteine-type endopeptidase inhibitor activity"/>
    <property type="evidence" value="ECO:0007669"/>
    <property type="project" value="UniProtKB-KW"/>
</dbReference>
<feature type="signal peptide" evidence="7">
    <location>
        <begin position="1"/>
        <end position="21"/>
    </location>
</feature>
<keyword evidence="9" id="KW-1185">Reference proteome</keyword>
<dbReference type="InterPro" id="IPR043250">
    <property type="entry name" value="CST9-like"/>
</dbReference>
<dbReference type="PANTHER" id="PTHR46945:SF3">
    <property type="entry name" value="CYSTATIN E2"/>
    <property type="match status" value="1"/>
</dbReference>
<evidence type="ECO:0000256" key="6">
    <source>
        <dbReference type="ARBA" id="ARBA00022729"/>
    </source>
</evidence>
<evidence type="ECO:0000313" key="10">
    <source>
        <dbReference type="RefSeq" id="XP_005072653.1"/>
    </source>
</evidence>
<dbReference type="Gene3D" id="3.10.450.10">
    <property type="match status" value="1"/>
</dbReference>
<dbReference type="CDD" id="cd00042">
    <property type="entry name" value="CY"/>
    <property type="match status" value="1"/>
</dbReference>
<evidence type="ECO:0000256" key="5">
    <source>
        <dbReference type="ARBA" id="ARBA00022704"/>
    </source>
</evidence>
<dbReference type="Proteomes" id="UP000886700">
    <property type="component" value="Unplaced"/>
</dbReference>
<keyword evidence="3" id="KW-0964">Secreted</keyword>
<reference evidence="10" key="1">
    <citation type="submission" date="2025-08" db="UniProtKB">
        <authorList>
            <consortium name="RefSeq"/>
        </authorList>
    </citation>
    <scope>IDENTIFICATION</scope>
    <source>
        <tissue evidence="10">Liver</tissue>
    </source>
</reference>
<accession>A0A1U7QF82</accession>
<evidence type="ECO:0000313" key="9">
    <source>
        <dbReference type="Proteomes" id="UP000886700"/>
    </source>
</evidence>
<feature type="domain" description="Cystatin" evidence="8">
    <location>
        <begin position="39"/>
        <end position="116"/>
    </location>
</feature>
<dbReference type="AlphaFoldDB" id="A0A1U7QF82"/>
<dbReference type="Pfam" id="PF00031">
    <property type="entry name" value="Cystatin"/>
    <property type="match status" value="1"/>
</dbReference>
<dbReference type="OrthoDB" id="9626110at2759"/>
<gene>
    <name evidence="10" type="primary">LOC101829427</name>
</gene>
<dbReference type="RefSeq" id="XP_005072653.1">
    <property type="nucleotide sequence ID" value="XM_005072596.2"/>
</dbReference>
<sequence length="136" mass="15566">MALPWAVLLVLLGFQAQGAQAWCSAKDEPYIDKPVSDPDIVKFAVSTFNNQNKDEYAYRSIHIMSFSKVQEKLPTTFFMKLRLRRTICKKFEESLDTCPFHNSPELDNIYICSFTISTPRSKQFNMLKMTCSAGPP</sequence>
<dbReference type="InterPro" id="IPR046350">
    <property type="entry name" value="Cystatin_sf"/>
</dbReference>
<dbReference type="PANTHER" id="PTHR46945">
    <property type="entry name" value="CYSTATIN-9-LIKE"/>
    <property type="match status" value="1"/>
</dbReference>
<protein>
    <submittedName>
        <fullName evidence="10">Cystatin-9-like isoform X1</fullName>
    </submittedName>
</protein>
<comment type="similarity">
    <text evidence="2">Belongs to the cystatin family.</text>
</comment>
<dbReference type="GO" id="GO:0019730">
    <property type="term" value="P:antimicrobial humoral response"/>
    <property type="evidence" value="ECO:0007669"/>
    <property type="project" value="TreeGrafter"/>
</dbReference>
<keyword evidence="6 7" id="KW-0732">Signal</keyword>
<dbReference type="GeneID" id="101829427"/>
<dbReference type="InterPro" id="IPR000010">
    <property type="entry name" value="Cystatin_dom"/>
</dbReference>
<proteinExistence type="inferred from homology"/>
<keyword evidence="5" id="KW-0789">Thiol protease inhibitor</keyword>
<evidence type="ECO:0000256" key="7">
    <source>
        <dbReference type="SAM" id="SignalP"/>
    </source>
</evidence>
<organism evidence="9 10">
    <name type="scientific">Mesocricetus auratus</name>
    <name type="common">Golden hamster</name>
    <dbReference type="NCBI Taxonomy" id="10036"/>
    <lineage>
        <taxon>Eukaryota</taxon>
        <taxon>Metazoa</taxon>
        <taxon>Chordata</taxon>
        <taxon>Craniata</taxon>
        <taxon>Vertebrata</taxon>
        <taxon>Euteleostomi</taxon>
        <taxon>Mammalia</taxon>
        <taxon>Eutheria</taxon>
        <taxon>Euarchontoglires</taxon>
        <taxon>Glires</taxon>
        <taxon>Rodentia</taxon>
        <taxon>Myomorpha</taxon>
        <taxon>Muroidea</taxon>
        <taxon>Cricetidae</taxon>
        <taxon>Cricetinae</taxon>
        <taxon>Mesocricetus</taxon>
    </lineage>
</organism>
<dbReference type="SUPFAM" id="SSF54403">
    <property type="entry name" value="Cystatin/monellin"/>
    <property type="match status" value="1"/>
</dbReference>
<dbReference type="GO" id="GO:0005615">
    <property type="term" value="C:extracellular space"/>
    <property type="evidence" value="ECO:0007669"/>
    <property type="project" value="TreeGrafter"/>
</dbReference>
<dbReference type="eggNOG" id="ENOG502TAJ0">
    <property type="taxonomic scope" value="Eukaryota"/>
</dbReference>
<evidence type="ECO:0000256" key="4">
    <source>
        <dbReference type="ARBA" id="ARBA00022690"/>
    </source>
</evidence>
<name>A0A1U7QF82_MESAU</name>
<evidence type="ECO:0000256" key="3">
    <source>
        <dbReference type="ARBA" id="ARBA00022525"/>
    </source>
</evidence>
<evidence type="ECO:0000259" key="8">
    <source>
        <dbReference type="Pfam" id="PF00031"/>
    </source>
</evidence>
<evidence type="ECO:0000256" key="1">
    <source>
        <dbReference type="ARBA" id="ARBA00004613"/>
    </source>
</evidence>
<dbReference type="KEGG" id="maua:101829427"/>
<dbReference type="STRING" id="10036.ENSMAUP00000014719"/>
<keyword evidence="4" id="KW-0646">Protease inhibitor</keyword>
<comment type="subcellular location">
    <subcellularLocation>
        <location evidence="1">Secreted</location>
    </subcellularLocation>
</comment>